<dbReference type="RefSeq" id="WP_145808875.1">
    <property type="nucleotide sequence ID" value="NZ_VIVK01000001.1"/>
</dbReference>
<gene>
    <name evidence="2" type="ORF">FB561_4086</name>
</gene>
<evidence type="ECO:0000313" key="2">
    <source>
        <dbReference type="EMBL" id="TWD82936.1"/>
    </source>
</evidence>
<proteinExistence type="predicted"/>
<accession>A0A561BVK8</accession>
<evidence type="ECO:0000313" key="3">
    <source>
        <dbReference type="Proteomes" id="UP000318380"/>
    </source>
</evidence>
<name>A0A561BVK8_9ACTN</name>
<keyword evidence="3" id="KW-1185">Reference proteome</keyword>
<sequence>MTKVIDLSDSVAMHTVKFGRPVKGSDLIDAVSATCEHEFEFVKQHSYNDGHRYVVGRKSVNQAENLVVTPTKTDPYIYPDESYDSAVVVSHGLGGSRYEKHSPEEKIGQVLKFADGLQQQFPAGQQQEQAERSRDPYAPAAGAVASQPAASSPAAWRGVGSKTEPRGY</sequence>
<organism evidence="2 3">
    <name type="scientific">Kribbella amoyensis</name>
    <dbReference type="NCBI Taxonomy" id="996641"/>
    <lineage>
        <taxon>Bacteria</taxon>
        <taxon>Bacillati</taxon>
        <taxon>Actinomycetota</taxon>
        <taxon>Actinomycetes</taxon>
        <taxon>Propionibacteriales</taxon>
        <taxon>Kribbellaceae</taxon>
        <taxon>Kribbella</taxon>
    </lineage>
</organism>
<evidence type="ECO:0000256" key="1">
    <source>
        <dbReference type="SAM" id="MobiDB-lite"/>
    </source>
</evidence>
<feature type="region of interest" description="Disordered" evidence="1">
    <location>
        <begin position="122"/>
        <end position="168"/>
    </location>
</feature>
<dbReference type="AlphaFoldDB" id="A0A561BVK8"/>
<dbReference type="EMBL" id="VIVK01000001">
    <property type="protein sequence ID" value="TWD82936.1"/>
    <property type="molecule type" value="Genomic_DNA"/>
</dbReference>
<comment type="caution">
    <text evidence="2">The sequence shown here is derived from an EMBL/GenBank/DDBJ whole genome shotgun (WGS) entry which is preliminary data.</text>
</comment>
<dbReference type="OrthoDB" id="9835685at2"/>
<reference evidence="2 3" key="1">
    <citation type="submission" date="2019-06" db="EMBL/GenBank/DDBJ databases">
        <title>Sequencing the genomes of 1000 actinobacteria strains.</title>
        <authorList>
            <person name="Klenk H.-P."/>
        </authorList>
    </citation>
    <scope>NUCLEOTIDE SEQUENCE [LARGE SCALE GENOMIC DNA]</scope>
    <source>
        <strain evidence="2 3">DSM 24683</strain>
    </source>
</reference>
<dbReference type="Proteomes" id="UP000318380">
    <property type="component" value="Unassembled WGS sequence"/>
</dbReference>
<protein>
    <submittedName>
        <fullName evidence="2">Uncharacterized protein</fullName>
    </submittedName>
</protein>
<feature type="compositionally biased region" description="Low complexity" evidence="1">
    <location>
        <begin position="138"/>
        <end position="155"/>
    </location>
</feature>